<reference evidence="3" key="1">
    <citation type="submission" date="2016-11" db="UniProtKB">
        <authorList>
            <consortium name="WormBaseParasite"/>
        </authorList>
    </citation>
    <scope>IDENTIFICATION</scope>
</reference>
<dbReference type="Proteomes" id="UP000095283">
    <property type="component" value="Unplaced"/>
</dbReference>
<organism evidence="2 3">
    <name type="scientific">Heterorhabditis bacteriophora</name>
    <name type="common">Entomopathogenic nematode worm</name>
    <dbReference type="NCBI Taxonomy" id="37862"/>
    <lineage>
        <taxon>Eukaryota</taxon>
        <taxon>Metazoa</taxon>
        <taxon>Ecdysozoa</taxon>
        <taxon>Nematoda</taxon>
        <taxon>Chromadorea</taxon>
        <taxon>Rhabditida</taxon>
        <taxon>Rhabditina</taxon>
        <taxon>Rhabditomorpha</taxon>
        <taxon>Strongyloidea</taxon>
        <taxon>Heterorhabditidae</taxon>
        <taxon>Heterorhabditis</taxon>
    </lineage>
</organism>
<proteinExistence type="predicted"/>
<dbReference type="AlphaFoldDB" id="A0A1I7XN96"/>
<evidence type="ECO:0000256" key="1">
    <source>
        <dbReference type="SAM" id="MobiDB-lite"/>
    </source>
</evidence>
<keyword evidence="2" id="KW-1185">Reference proteome</keyword>
<evidence type="ECO:0000313" key="3">
    <source>
        <dbReference type="WBParaSite" id="Hba_18794"/>
    </source>
</evidence>
<sequence>MAEEERQESDTERDLSDSDSEELDTAEFERRKELCLRQIILAEIQFNKIKLLLKDIKIKQLEKRREQIILQTAPDFITKRNEIVEEYNIRDKLTETIRCLERDSLERRTIGLKKIAITNQEDNKIVAKESIREEILADIEKWRQRQFSSKITLSHFTQKKSGFKRSFPDVDYSEIEAKRASLNVPTLIHRLKETEIEDDLRSVELAILVSEVRDREGAEIANKYHGVGINYHDGVT</sequence>
<dbReference type="WBParaSite" id="Hba_18794">
    <property type="protein sequence ID" value="Hba_18794"/>
    <property type="gene ID" value="Hba_18794"/>
</dbReference>
<evidence type="ECO:0000313" key="2">
    <source>
        <dbReference type="Proteomes" id="UP000095283"/>
    </source>
</evidence>
<name>A0A1I7XN96_HETBA</name>
<feature type="region of interest" description="Disordered" evidence="1">
    <location>
        <begin position="1"/>
        <end position="24"/>
    </location>
</feature>
<protein>
    <submittedName>
        <fullName evidence="3">Component of histone deacetyl</fullName>
    </submittedName>
</protein>
<accession>A0A1I7XN96</accession>